<comment type="caution">
    <text evidence="4">The sequence shown here is derived from an EMBL/GenBank/DDBJ whole genome shotgun (WGS) entry which is preliminary data.</text>
</comment>
<dbReference type="NCBIfam" id="TIGR00715">
    <property type="entry name" value="precor6x_red"/>
    <property type="match status" value="1"/>
</dbReference>
<dbReference type="UniPathway" id="UPA00148"/>
<evidence type="ECO:0000256" key="3">
    <source>
        <dbReference type="ARBA" id="ARBA00023002"/>
    </source>
</evidence>
<dbReference type="Pfam" id="PF02571">
    <property type="entry name" value="CbiJ"/>
    <property type="match status" value="1"/>
</dbReference>
<organism evidence="4 5">
    <name type="scientific">Pannonibacter tanglangensis</name>
    <dbReference type="NCBI Taxonomy" id="2750084"/>
    <lineage>
        <taxon>Bacteria</taxon>
        <taxon>Pseudomonadati</taxon>
        <taxon>Pseudomonadota</taxon>
        <taxon>Alphaproteobacteria</taxon>
        <taxon>Hyphomicrobiales</taxon>
        <taxon>Stappiaceae</taxon>
        <taxon>Pannonibacter</taxon>
    </lineage>
</organism>
<proteinExistence type="predicted"/>
<dbReference type="GO" id="GO:0009236">
    <property type="term" value="P:cobalamin biosynthetic process"/>
    <property type="evidence" value="ECO:0007669"/>
    <property type="project" value="UniProtKB-UniPathway"/>
</dbReference>
<name>A0A7X5J915_9HYPH</name>
<dbReference type="NCBIfam" id="NF005968">
    <property type="entry name" value="PRK08057.1-2"/>
    <property type="match status" value="1"/>
</dbReference>
<dbReference type="PROSITE" id="PS51014">
    <property type="entry name" value="COBK_CBIJ"/>
    <property type="match status" value="1"/>
</dbReference>
<reference evidence="5" key="1">
    <citation type="submission" date="2020-01" db="EMBL/GenBank/DDBJ databases">
        <authorList>
            <person name="Fang Y."/>
            <person name="Sun R."/>
            <person name="Nie L."/>
            <person name="He J."/>
            <person name="Hao L."/>
            <person name="Wang L."/>
            <person name="Su S."/>
            <person name="Lv E."/>
            <person name="Zhang Z."/>
            <person name="Xie R."/>
            <person name="Liu H."/>
        </authorList>
    </citation>
    <scope>NUCLEOTIDE SEQUENCE [LARGE SCALE GENOMIC DNA]</scope>
    <source>
        <strain evidence="5">XCT-53</strain>
    </source>
</reference>
<comment type="pathway">
    <text evidence="1">Cofactor biosynthesis; adenosylcobalamin biosynthesis.</text>
</comment>
<dbReference type="EC" id="1.3.1.106" evidence="4"/>
<keyword evidence="5" id="KW-1185">Reference proteome</keyword>
<keyword evidence="2" id="KW-0169">Cobalamin biosynthesis</keyword>
<keyword evidence="3 4" id="KW-0560">Oxidoreductase</keyword>
<dbReference type="GO" id="GO:0016994">
    <property type="term" value="F:precorrin-6A reductase activity"/>
    <property type="evidence" value="ECO:0007669"/>
    <property type="project" value="InterPro"/>
</dbReference>
<evidence type="ECO:0000313" key="4">
    <source>
        <dbReference type="EMBL" id="NBN79334.1"/>
    </source>
</evidence>
<evidence type="ECO:0000313" key="5">
    <source>
        <dbReference type="Proteomes" id="UP000586722"/>
    </source>
</evidence>
<dbReference type="PANTHER" id="PTHR36925:SF1">
    <property type="entry name" value="COBALT-PRECORRIN-6A REDUCTASE"/>
    <property type="match status" value="1"/>
</dbReference>
<sequence>MSQGALQDGESAAGGRGSWSGLDTRHILVLAGTTEARELAEQLAPRRDIALILSLAGRTRDPLPLPAPTRTGGFGGAEGLAAYLSQHAIDVLIDATHPFARQITQNAATAARLAGVPLIRLERPAWTAEPGDRWQPVASVEAAVAALGTAPKRVFLAIGRQEAAAFEAAPQHRYLVRSVDPVEPPLQLPQLETLLSRGPFDEAAEEQLLRARQIEVIVCKNSGGAATYGKIAAARTLGLPVVMIERPAPVTALRAGTTAEAVALLDHGLGLPAKRGV</sequence>
<evidence type="ECO:0000256" key="1">
    <source>
        <dbReference type="ARBA" id="ARBA00004953"/>
    </source>
</evidence>
<dbReference type="AlphaFoldDB" id="A0A7X5J915"/>
<dbReference type="PANTHER" id="PTHR36925">
    <property type="entry name" value="COBALT-PRECORRIN-6A REDUCTASE"/>
    <property type="match status" value="1"/>
</dbReference>
<accession>A0A7X5J915</accession>
<dbReference type="EMBL" id="JAABLQ010000001">
    <property type="protein sequence ID" value="NBN79334.1"/>
    <property type="molecule type" value="Genomic_DNA"/>
</dbReference>
<dbReference type="Proteomes" id="UP000586722">
    <property type="component" value="Unassembled WGS sequence"/>
</dbReference>
<evidence type="ECO:0000256" key="2">
    <source>
        <dbReference type="ARBA" id="ARBA00022573"/>
    </source>
</evidence>
<protein>
    <submittedName>
        <fullName evidence="4">Cobalt-precorrin-6A reductase</fullName>
        <ecNumber evidence="4">1.3.1.106</ecNumber>
    </submittedName>
</protein>
<dbReference type="InterPro" id="IPR003723">
    <property type="entry name" value="Precorrin-6x_reduct"/>
</dbReference>
<gene>
    <name evidence="4" type="ORF">GWI72_13740</name>
</gene>